<dbReference type="InterPro" id="IPR018468">
    <property type="entry name" value="SFR1/Mei5"/>
</dbReference>
<feature type="region of interest" description="Disordered" evidence="12">
    <location>
        <begin position="60"/>
        <end position="79"/>
    </location>
</feature>
<feature type="coiled-coil region" evidence="11">
    <location>
        <begin position="117"/>
        <end position="151"/>
    </location>
</feature>
<gene>
    <name evidence="14" type="primary">SFR1</name>
</gene>
<evidence type="ECO:0000256" key="1">
    <source>
        <dbReference type="ARBA" id="ARBA00004123"/>
    </source>
</evidence>
<sequence length="220" mass="24853">MGDGPPEKESRGMFGGQCQPMSASLKERLKKTRLSFNSYFTVAKRLKVDSEENENDHAISTNASLGMDQPRSSSAESVENFGKSCDVDANMQSLLHNEDSKKSTLGASLQSSTQTVSLDANLNLQELLEEKKKLIQQVQAKEELVRRLKMVKMYRSKNDLTELQSLTEKWRRCSQQVLYELQSALSTDGKKLSLTHLIDSFGLEDNLLHYNRAEEDFIDP</sequence>
<evidence type="ECO:0000256" key="2">
    <source>
        <dbReference type="ARBA" id="ARBA00008729"/>
    </source>
</evidence>
<reference evidence="14" key="1">
    <citation type="submission" date="2025-08" db="UniProtKB">
        <authorList>
            <consortium name="RefSeq"/>
        </authorList>
    </citation>
    <scope>IDENTIFICATION</scope>
</reference>
<evidence type="ECO:0000256" key="6">
    <source>
        <dbReference type="ARBA" id="ARBA00023054"/>
    </source>
</evidence>
<feature type="compositionally biased region" description="Polar residues" evidence="12">
    <location>
        <begin position="60"/>
        <end position="77"/>
    </location>
</feature>
<evidence type="ECO:0000256" key="12">
    <source>
        <dbReference type="SAM" id="MobiDB-lite"/>
    </source>
</evidence>
<dbReference type="KEGG" id="gsh:117358699"/>
<organism evidence="13 14">
    <name type="scientific">Geotrypetes seraphini</name>
    <name type="common">Gaboon caecilian</name>
    <name type="synonym">Caecilia seraphini</name>
    <dbReference type="NCBI Taxonomy" id="260995"/>
    <lineage>
        <taxon>Eukaryota</taxon>
        <taxon>Metazoa</taxon>
        <taxon>Chordata</taxon>
        <taxon>Craniata</taxon>
        <taxon>Vertebrata</taxon>
        <taxon>Euteleostomi</taxon>
        <taxon>Amphibia</taxon>
        <taxon>Gymnophiona</taxon>
        <taxon>Geotrypetes</taxon>
    </lineage>
</organism>
<dbReference type="Gene3D" id="6.10.140.1020">
    <property type="match status" value="1"/>
</dbReference>
<feature type="region of interest" description="Disordered" evidence="12">
    <location>
        <begin position="1"/>
        <end position="21"/>
    </location>
</feature>
<dbReference type="OrthoDB" id="10051617at2759"/>
<comment type="similarity">
    <text evidence="2">Belongs to the SFR1/MEI5 family.</text>
</comment>
<evidence type="ECO:0000256" key="8">
    <source>
        <dbReference type="ARBA" id="ARBA00023204"/>
    </source>
</evidence>
<dbReference type="GeneID" id="117358699"/>
<keyword evidence="6 11" id="KW-0175">Coiled coil</keyword>
<evidence type="ECO:0000313" key="14">
    <source>
        <dbReference type="RefSeq" id="XP_033796124.1"/>
    </source>
</evidence>
<dbReference type="GO" id="GO:0003713">
    <property type="term" value="F:transcription coactivator activity"/>
    <property type="evidence" value="ECO:0007669"/>
    <property type="project" value="InterPro"/>
</dbReference>
<dbReference type="Proteomes" id="UP000515159">
    <property type="component" value="Chromosome 4"/>
</dbReference>
<keyword evidence="9" id="KW-0539">Nucleus</keyword>
<dbReference type="CTD" id="119392"/>
<dbReference type="GO" id="GO:0032798">
    <property type="term" value="C:Swi5-Sfr1 complex"/>
    <property type="evidence" value="ECO:0007669"/>
    <property type="project" value="InterPro"/>
</dbReference>
<proteinExistence type="inferred from homology"/>
<evidence type="ECO:0000256" key="4">
    <source>
        <dbReference type="ARBA" id="ARBA00022763"/>
    </source>
</evidence>
<evidence type="ECO:0000256" key="9">
    <source>
        <dbReference type="ARBA" id="ARBA00023242"/>
    </source>
</evidence>
<name>A0A6P8QHM4_GEOSA</name>
<evidence type="ECO:0000256" key="10">
    <source>
        <dbReference type="ARBA" id="ARBA00033234"/>
    </source>
</evidence>
<keyword evidence="5" id="KW-0805">Transcription regulation</keyword>
<keyword evidence="4" id="KW-0227">DNA damage</keyword>
<dbReference type="Pfam" id="PF10376">
    <property type="entry name" value="Mei5"/>
    <property type="match status" value="1"/>
</dbReference>
<keyword evidence="13" id="KW-1185">Reference proteome</keyword>
<feature type="compositionally biased region" description="Basic and acidic residues" evidence="12">
    <location>
        <begin position="1"/>
        <end position="11"/>
    </location>
</feature>
<dbReference type="PANTHER" id="PTHR28643">
    <property type="entry name" value="SWI5-DEPENDENT RECOMBINATION DNA REPAIR PROTEIN 1 HOMOLOG"/>
    <property type="match status" value="1"/>
</dbReference>
<evidence type="ECO:0000313" key="13">
    <source>
        <dbReference type="Proteomes" id="UP000515159"/>
    </source>
</evidence>
<dbReference type="PANTHER" id="PTHR28643:SF1">
    <property type="entry name" value="SWI5-DEPENDENT RECOMBINATION DNA REPAIR PROTEIN 1 HOMOLOG"/>
    <property type="match status" value="1"/>
</dbReference>
<dbReference type="AlphaFoldDB" id="A0A6P8QHM4"/>
<evidence type="ECO:0000256" key="7">
    <source>
        <dbReference type="ARBA" id="ARBA00023163"/>
    </source>
</evidence>
<evidence type="ECO:0000256" key="3">
    <source>
        <dbReference type="ARBA" id="ARBA00014688"/>
    </source>
</evidence>
<accession>A0A6P8QHM4</accession>
<dbReference type="InParanoid" id="A0A6P8QHM4"/>
<keyword evidence="7" id="KW-0804">Transcription</keyword>
<dbReference type="GO" id="GO:0000724">
    <property type="term" value="P:double-strand break repair via homologous recombination"/>
    <property type="evidence" value="ECO:0007669"/>
    <property type="project" value="InterPro"/>
</dbReference>
<comment type="subcellular location">
    <subcellularLocation>
        <location evidence="1">Nucleus</location>
    </subcellularLocation>
</comment>
<keyword evidence="8" id="KW-0234">DNA repair</keyword>
<dbReference type="RefSeq" id="XP_033796124.1">
    <property type="nucleotide sequence ID" value="XM_033940233.1"/>
</dbReference>
<dbReference type="InterPro" id="IPR042429">
    <property type="entry name" value="SFR1"/>
</dbReference>
<protein>
    <recommendedName>
        <fullName evidence="3">Swi5-dependent recombination DNA repair protein 1 homolog</fullName>
    </recommendedName>
    <alternativeName>
        <fullName evidence="10">Meiosis protein 5 homolog</fullName>
    </alternativeName>
</protein>
<evidence type="ECO:0000256" key="5">
    <source>
        <dbReference type="ARBA" id="ARBA00023015"/>
    </source>
</evidence>
<dbReference type="FunCoup" id="A0A6P8QHM4">
    <property type="interactions" value="2374"/>
</dbReference>
<evidence type="ECO:0000256" key="11">
    <source>
        <dbReference type="SAM" id="Coils"/>
    </source>
</evidence>